<protein>
    <submittedName>
        <fullName evidence="1">Uncharacterized protein</fullName>
    </submittedName>
</protein>
<proteinExistence type="predicted"/>
<dbReference type="AlphaFoldDB" id="A0A645CCU1"/>
<comment type="caution">
    <text evidence="1">The sequence shown here is derived from an EMBL/GenBank/DDBJ whole genome shotgun (WGS) entry which is preliminary data.</text>
</comment>
<reference evidence="1" key="1">
    <citation type="submission" date="2019-08" db="EMBL/GenBank/DDBJ databases">
        <authorList>
            <person name="Kucharzyk K."/>
            <person name="Murdoch R.W."/>
            <person name="Higgins S."/>
            <person name="Loffler F."/>
        </authorList>
    </citation>
    <scope>NUCLEOTIDE SEQUENCE</scope>
</reference>
<evidence type="ECO:0000313" key="1">
    <source>
        <dbReference type="EMBL" id="MPM74692.1"/>
    </source>
</evidence>
<dbReference type="EMBL" id="VSSQ01026135">
    <property type="protein sequence ID" value="MPM74692.1"/>
    <property type="molecule type" value="Genomic_DNA"/>
</dbReference>
<sequence>MRRSVALGRVPRADLADEFGQDGPQIADHAEIGDLEDGSIGVLVDRDDRLRGLHAGQVLHGTGDAQRDVHVGCHRHAGLPDLKPVVAVAGVDGCA</sequence>
<organism evidence="1">
    <name type="scientific">bioreactor metagenome</name>
    <dbReference type="NCBI Taxonomy" id="1076179"/>
    <lineage>
        <taxon>unclassified sequences</taxon>
        <taxon>metagenomes</taxon>
        <taxon>ecological metagenomes</taxon>
    </lineage>
</organism>
<name>A0A645CCU1_9ZZZZ</name>
<gene>
    <name evidence="1" type="ORF">SDC9_121681</name>
</gene>
<accession>A0A645CCU1</accession>